<dbReference type="AlphaFoldDB" id="A0A1Y0B050"/>
<organism evidence="1">
    <name type="scientific">Utricularia reniformis</name>
    <dbReference type="NCBI Taxonomy" id="192314"/>
    <lineage>
        <taxon>Eukaryota</taxon>
        <taxon>Viridiplantae</taxon>
        <taxon>Streptophyta</taxon>
        <taxon>Embryophyta</taxon>
        <taxon>Tracheophyta</taxon>
        <taxon>Spermatophyta</taxon>
        <taxon>Magnoliopsida</taxon>
        <taxon>eudicotyledons</taxon>
        <taxon>Gunneridae</taxon>
        <taxon>Pentapetalae</taxon>
        <taxon>asterids</taxon>
        <taxon>lamiids</taxon>
        <taxon>Lamiales</taxon>
        <taxon>Lentibulariaceae</taxon>
        <taxon>Utricularia</taxon>
    </lineage>
</organism>
<evidence type="ECO:0000313" key="1">
    <source>
        <dbReference type="EMBL" id="ART30812.1"/>
    </source>
</evidence>
<dbReference type="EMBL" id="KY774314">
    <property type="protein sequence ID" value="ART30812.1"/>
    <property type="molecule type" value="Genomic_DNA"/>
</dbReference>
<name>A0A1Y0B050_9LAMI</name>
<accession>A0A1Y0B050</accession>
<keyword evidence="1" id="KW-0496">Mitochondrion</keyword>
<proteinExistence type="predicted"/>
<reference evidence="1" key="1">
    <citation type="submission" date="2017-03" db="EMBL/GenBank/DDBJ databases">
        <title>The mitochondrial genome of the carnivorous plant Utricularia reniformis (Lentibulariaceae): structure, comparative analysis and evolutionary landmarks.</title>
        <authorList>
            <person name="Silva S.R."/>
            <person name="Alvarenga D.O."/>
            <person name="Michael T.P."/>
            <person name="Miranda V.F.O."/>
            <person name="Varani A.M."/>
        </authorList>
    </citation>
    <scope>NUCLEOTIDE SEQUENCE</scope>
</reference>
<geneLocation type="mitochondrion" evidence="1"/>
<gene>
    <name evidence="1" type="ORF">AEK19_MT0557</name>
</gene>
<protein>
    <submittedName>
        <fullName evidence="1">Uncharacterized protein</fullName>
    </submittedName>
</protein>
<sequence length="43" mass="5085">MRKALLSFLLAEDSLELEQQAFHFFPPHPKMLFCLYSIDPVNF</sequence>